<keyword evidence="1" id="KW-0472">Membrane</keyword>
<keyword evidence="1" id="KW-1133">Transmembrane helix</keyword>
<dbReference type="InterPro" id="IPR032816">
    <property type="entry name" value="VTT_dom"/>
</dbReference>
<feature type="domain" description="VTT" evidence="2">
    <location>
        <begin position="28"/>
        <end position="153"/>
    </location>
</feature>
<dbReference type="Proteomes" id="UP000177565">
    <property type="component" value="Unassembled WGS sequence"/>
</dbReference>
<feature type="transmembrane region" description="Helical" evidence="1">
    <location>
        <begin position="134"/>
        <end position="157"/>
    </location>
</feature>
<feature type="transmembrane region" description="Helical" evidence="1">
    <location>
        <begin position="169"/>
        <end position="186"/>
    </location>
</feature>
<dbReference type="Pfam" id="PF09335">
    <property type="entry name" value="VTT_dom"/>
    <property type="match status" value="1"/>
</dbReference>
<proteinExistence type="predicted"/>
<feature type="transmembrane region" description="Helical" evidence="1">
    <location>
        <begin position="104"/>
        <end position="127"/>
    </location>
</feature>
<comment type="caution">
    <text evidence="3">The sequence shown here is derived from an EMBL/GenBank/DDBJ whole genome shotgun (WGS) entry which is preliminary data.</text>
</comment>
<dbReference type="PANTHER" id="PTHR42709">
    <property type="entry name" value="ALKALINE PHOSPHATASE LIKE PROTEIN"/>
    <property type="match status" value="1"/>
</dbReference>
<feature type="transmembrane region" description="Helical" evidence="1">
    <location>
        <begin position="17"/>
        <end position="39"/>
    </location>
</feature>
<dbReference type="STRING" id="1802312.A3C06_04010"/>
<reference evidence="3 4" key="1">
    <citation type="journal article" date="2016" name="Nat. Commun.">
        <title>Thousands of microbial genomes shed light on interconnected biogeochemical processes in an aquifer system.</title>
        <authorList>
            <person name="Anantharaman K."/>
            <person name="Brown C.T."/>
            <person name="Hug L.A."/>
            <person name="Sharon I."/>
            <person name="Castelle C.J."/>
            <person name="Probst A.J."/>
            <person name="Thomas B.C."/>
            <person name="Singh A."/>
            <person name="Wilkins M.J."/>
            <person name="Karaoz U."/>
            <person name="Brodie E.L."/>
            <person name="Williams K.H."/>
            <person name="Hubbard S.S."/>
            <person name="Banfield J.F."/>
        </authorList>
    </citation>
    <scope>NUCLEOTIDE SEQUENCE [LARGE SCALE GENOMIC DNA]</scope>
</reference>
<dbReference type="AlphaFoldDB" id="A0A1G2MVC4"/>
<protein>
    <recommendedName>
        <fullName evidence="2">VTT domain-containing protein</fullName>
    </recommendedName>
</protein>
<keyword evidence="1" id="KW-0812">Transmembrane</keyword>
<evidence type="ECO:0000259" key="2">
    <source>
        <dbReference type="Pfam" id="PF09335"/>
    </source>
</evidence>
<dbReference type="EMBL" id="MHRQ01000010">
    <property type="protein sequence ID" value="OHA27229.1"/>
    <property type="molecule type" value="Genomic_DNA"/>
</dbReference>
<dbReference type="GO" id="GO:0005886">
    <property type="term" value="C:plasma membrane"/>
    <property type="evidence" value="ECO:0007669"/>
    <property type="project" value="TreeGrafter"/>
</dbReference>
<name>A0A1G2MVC4_9BACT</name>
<dbReference type="PANTHER" id="PTHR42709:SF2">
    <property type="entry name" value="INNER MEMBRANE PROTEIN YOHD"/>
    <property type="match status" value="1"/>
</dbReference>
<evidence type="ECO:0000313" key="3">
    <source>
        <dbReference type="EMBL" id="OHA27229.1"/>
    </source>
</evidence>
<gene>
    <name evidence="3" type="ORF">A3C06_04010</name>
</gene>
<sequence length="195" mass="22455">MSIDLNQFLAWLEASKYILLFLGTIVEGPVMMVASGFLWRLGNFEFFPMYLTLVSGDLVADLCWYSVGRTAARPLLYRYGRFLGITPVRVEKIEQRFHRYQDKILIVSKLTMGFGFALVTLIVAGMLKVPLRRYIVLNLIGGFIWTLLLIMVGFFFGNVYEYVTPEFKILFVVVVAALVYLIFKLGNRKLKRLDL</sequence>
<evidence type="ECO:0000256" key="1">
    <source>
        <dbReference type="SAM" id="Phobius"/>
    </source>
</evidence>
<dbReference type="InterPro" id="IPR051311">
    <property type="entry name" value="DedA_domain"/>
</dbReference>
<organism evidence="3 4">
    <name type="scientific">Candidatus Taylorbacteria bacterium RIFCSPHIGHO2_02_FULL_46_13</name>
    <dbReference type="NCBI Taxonomy" id="1802312"/>
    <lineage>
        <taxon>Bacteria</taxon>
        <taxon>Candidatus Tayloriibacteriota</taxon>
    </lineage>
</organism>
<evidence type="ECO:0000313" key="4">
    <source>
        <dbReference type="Proteomes" id="UP000177565"/>
    </source>
</evidence>
<accession>A0A1G2MVC4</accession>